<dbReference type="Proteomes" id="UP000320085">
    <property type="component" value="Unassembled WGS sequence"/>
</dbReference>
<dbReference type="Pfam" id="PF01300">
    <property type="entry name" value="Sua5_yciO_yrdC"/>
    <property type="match status" value="1"/>
</dbReference>
<dbReference type="GO" id="GO:0005524">
    <property type="term" value="F:ATP binding"/>
    <property type="evidence" value="ECO:0007669"/>
    <property type="project" value="UniProtKB-KW"/>
</dbReference>
<feature type="compositionally biased region" description="Acidic residues" evidence="12">
    <location>
        <begin position="215"/>
        <end position="227"/>
    </location>
</feature>
<keyword evidence="9" id="KW-0067">ATP-binding</keyword>
<evidence type="ECO:0000256" key="8">
    <source>
        <dbReference type="ARBA" id="ARBA00022741"/>
    </source>
</evidence>
<dbReference type="InterPro" id="IPR017945">
    <property type="entry name" value="DHBP_synth_RibB-like_a/b_dom"/>
</dbReference>
<evidence type="ECO:0000256" key="3">
    <source>
        <dbReference type="ARBA" id="ARBA00012584"/>
    </source>
</evidence>
<dbReference type="GO" id="GO:0008033">
    <property type="term" value="P:tRNA processing"/>
    <property type="evidence" value="ECO:0007669"/>
    <property type="project" value="UniProtKB-KW"/>
</dbReference>
<dbReference type="PANTHER" id="PTHR17490">
    <property type="entry name" value="SUA5"/>
    <property type="match status" value="1"/>
</dbReference>
<evidence type="ECO:0000256" key="6">
    <source>
        <dbReference type="ARBA" id="ARBA00022694"/>
    </source>
</evidence>
<comment type="similarity">
    <text evidence="2">Belongs to the SUA5 family.</text>
</comment>
<evidence type="ECO:0000259" key="13">
    <source>
        <dbReference type="PROSITE" id="PS51163"/>
    </source>
</evidence>
<dbReference type="PROSITE" id="PS51163">
    <property type="entry name" value="YRDC"/>
    <property type="match status" value="1"/>
</dbReference>
<dbReference type="GO" id="GO:0061710">
    <property type="term" value="F:L-threonylcarbamoyladenylate synthase"/>
    <property type="evidence" value="ECO:0007669"/>
    <property type="project" value="UniProtKB-EC"/>
</dbReference>
<feature type="region of interest" description="Disordered" evidence="12">
    <location>
        <begin position="215"/>
        <end position="346"/>
    </location>
</feature>
<name>A0A543PSC9_9MICO</name>
<evidence type="ECO:0000313" key="15">
    <source>
        <dbReference type="Proteomes" id="UP000320085"/>
    </source>
</evidence>
<evidence type="ECO:0000313" key="14">
    <source>
        <dbReference type="EMBL" id="TQN46980.1"/>
    </source>
</evidence>
<dbReference type="NCBIfam" id="TIGR00057">
    <property type="entry name" value="L-threonylcarbamoyladenylate synthase"/>
    <property type="match status" value="1"/>
</dbReference>
<protein>
    <recommendedName>
        <fullName evidence="10">L-threonylcarbamoyladenylate synthase</fullName>
        <ecNumber evidence="3">2.7.7.87</ecNumber>
    </recommendedName>
    <alternativeName>
        <fullName evidence="10">L-threonylcarbamoyladenylate synthase</fullName>
    </alternativeName>
</protein>
<dbReference type="InterPro" id="IPR050156">
    <property type="entry name" value="TC-AMP_synthase_SUA5"/>
</dbReference>
<evidence type="ECO:0000256" key="9">
    <source>
        <dbReference type="ARBA" id="ARBA00022840"/>
    </source>
</evidence>
<dbReference type="GO" id="GO:0000049">
    <property type="term" value="F:tRNA binding"/>
    <property type="evidence" value="ECO:0007669"/>
    <property type="project" value="TreeGrafter"/>
</dbReference>
<evidence type="ECO:0000256" key="2">
    <source>
        <dbReference type="ARBA" id="ARBA00007663"/>
    </source>
</evidence>
<comment type="caution">
    <text evidence="14">The sequence shown here is derived from an EMBL/GenBank/DDBJ whole genome shotgun (WGS) entry which is preliminary data.</text>
</comment>
<dbReference type="PANTHER" id="PTHR17490:SF16">
    <property type="entry name" value="THREONYLCARBAMOYL-AMP SYNTHASE"/>
    <property type="match status" value="1"/>
</dbReference>
<keyword evidence="6" id="KW-0819">tRNA processing</keyword>
<dbReference type="EC" id="2.7.7.87" evidence="3"/>
<organism evidence="14 15">
    <name type="scientific">Humibacillus xanthopallidus</name>
    <dbReference type="NCBI Taxonomy" id="412689"/>
    <lineage>
        <taxon>Bacteria</taxon>
        <taxon>Bacillati</taxon>
        <taxon>Actinomycetota</taxon>
        <taxon>Actinomycetes</taxon>
        <taxon>Micrococcales</taxon>
        <taxon>Intrasporangiaceae</taxon>
        <taxon>Humibacillus</taxon>
    </lineage>
</organism>
<evidence type="ECO:0000256" key="10">
    <source>
        <dbReference type="ARBA" id="ARBA00029774"/>
    </source>
</evidence>
<dbReference type="Gene3D" id="3.90.870.10">
    <property type="entry name" value="DHBP synthase"/>
    <property type="match status" value="1"/>
</dbReference>
<dbReference type="GO" id="GO:0006450">
    <property type="term" value="P:regulation of translational fidelity"/>
    <property type="evidence" value="ECO:0007669"/>
    <property type="project" value="TreeGrafter"/>
</dbReference>
<keyword evidence="5" id="KW-0808">Transferase</keyword>
<feature type="compositionally biased region" description="Polar residues" evidence="12">
    <location>
        <begin position="336"/>
        <end position="346"/>
    </location>
</feature>
<comment type="catalytic activity">
    <reaction evidence="11">
        <text>L-threonine + hydrogencarbonate + ATP = L-threonylcarbamoyladenylate + diphosphate + H2O</text>
        <dbReference type="Rhea" id="RHEA:36407"/>
        <dbReference type="ChEBI" id="CHEBI:15377"/>
        <dbReference type="ChEBI" id="CHEBI:17544"/>
        <dbReference type="ChEBI" id="CHEBI:30616"/>
        <dbReference type="ChEBI" id="CHEBI:33019"/>
        <dbReference type="ChEBI" id="CHEBI:57926"/>
        <dbReference type="ChEBI" id="CHEBI:73682"/>
        <dbReference type="EC" id="2.7.7.87"/>
    </reaction>
</comment>
<dbReference type="EMBL" id="VFQF01000001">
    <property type="protein sequence ID" value="TQN46980.1"/>
    <property type="molecule type" value="Genomic_DNA"/>
</dbReference>
<feature type="compositionally biased region" description="Basic and acidic residues" evidence="12">
    <location>
        <begin position="296"/>
        <end position="315"/>
    </location>
</feature>
<dbReference type="GO" id="GO:0003725">
    <property type="term" value="F:double-stranded RNA binding"/>
    <property type="evidence" value="ECO:0007669"/>
    <property type="project" value="InterPro"/>
</dbReference>
<feature type="domain" description="YrdC-like" evidence="13">
    <location>
        <begin position="14"/>
        <end position="199"/>
    </location>
</feature>
<evidence type="ECO:0000256" key="7">
    <source>
        <dbReference type="ARBA" id="ARBA00022695"/>
    </source>
</evidence>
<evidence type="ECO:0000256" key="12">
    <source>
        <dbReference type="SAM" id="MobiDB-lite"/>
    </source>
</evidence>
<sequence length="346" mass="35242">MSERYDCTDPSGRAEGVPAAAGAIRRGEVIVLPTDTVYGIGCDAFDANAVASVLAAKGRGRDMPPPVLIPTARTAQGLATAVPDYAQRLMEKFWPGPLTVVLKAQTSLHWDLGETNGTVALRVPDHEVTLELLGDVGPMAVTSANTTGDPAARTVDEALAMLGESVSVYLDAGPAGEGEPSTIIDCTGEAPVTLRLGAIPQADIDAALLPADDVVVGDDTEPSDEPAGDVADEHASEPADEPAADADADLGAEAAGAAPEPTADADTTGSWPEVAQEEHPDPLAEVPAPTVGDTVDEWHDVAQDARPDVTADPPDRATGADPLAPIAESPDAPTDTHATNGGAPTQ</sequence>
<keyword evidence="4" id="KW-0963">Cytoplasm</keyword>
<feature type="compositionally biased region" description="Acidic residues" evidence="12">
    <location>
        <begin position="238"/>
        <end position="250"/>
    </location>
</feature>
<gene>
    <name evidence="14" type="ORF">FHX52_0070</name>
</gene>
<dbReference type="GO" id="GO:0005737">
    <property type="term" value="C:cytoplasm"/>
    <property type="evidence" value="ECO:0007669"/>
    <property type="project" value="UniProtKB-SubCell"/>
</dbReference>
<feature type="compositionally biased region" description="Low complexity" evidence="12">
    <location>
        <begin position="251"/>
        <end position="269"/>
    </location>
</feature>
<comment type="subcellular location">
    <subcellularLocation>
        <location evidence="1">Cytoplasm</location>
    </subcellularLocation>
</comment>
<evidence type="ECO:0000256" key="1">
    <source>
        <dbReference type="ARBA" id="ARBA00004496"/>
    </source>
</evidence>
<evidence type="ECO:0000256" key="5">
    <source>
        <dbReference type="ARBA" id="ARBA00022679"/>
    </source>
</evidence>
<evidence type="ECO:0000256" key="11">
    <source>
        <dbReference type="ARBA" id="ARBA00048366"/>
    </source>
</evidence>
<accession>A0A543PSC9</accession>
<proteinExistence type="inferred from homology"/>
<dbReference type="InterPro" id="IPR006070">
    <property type="entry name" value="Sua5-like_dom"/>
</dbReference>
<evidence type="ECO:0000256" key="4">
    <source>
        <dbReference type="ARBA" id="ARBA00022490"/>
    </source>
</evidence>
<dbReference type="RefSeq" id="WP_246069542.1">
    <property type="nucleotide sequence ID" value="NZ_BAAAQC010000012.1"/>
</dbReference>
<dbReference type="AlphaFoldDB" id="A0A543PSC9"/>
<keyword evidence="7" id="KW-0548">Nucleotidyltransferase</keyword>
<reference evidence="14 15" key="1">
    <citation type="submission" date="2019-06" db="EMBL/GenBank/DDBJ databases">
        <title>Sequencing the genomes of 1000 actinobacteria strains.</title>
        <authorList>
            <person name="Klenk H.-P."/>
        </authorList>
    </citation>
    <scope>NUCLEOTIDE SEQUENCE [LARGE SCALE GENOMIC DNA]</scope>
    <source>
        <strain evidence="14 15">DSM 21776</strain>
    </source>
</reference>
<dbReference type="SUPFAM" id="SSF55821">
    <property type="entry name" value="YrdC/RibB"/>
    <property type="match status" value="1"/>
</dbReference>
<keyword evidence="8" id="KW-0547">Nucleotide-binding</keyword>